<proteinExistence type="predicted"/>
<name>A0A409VVD0_9AGAR</name>
<dbReference type="Proteomes" id="UP000284706">
    <property type="component" value="Unassembled WGS sequence"/>
</dbReference>
<keyword evidence="2" id="KW-1185">Reference proteome</keyword>
<dbReference type="EMBL" id="NHYE01005549">
    <property type="protein sequence ID" value="PPQ70208.1"/>
    <property type="molecule type" value="Genomic_DNA"/>
</dbReference>
<evidence type="ECO:0000313" key="1">
    <source>
        <dbReference type="EMBL" id="PPQ70208.1"/>
    </source>
</evidence>
<dbReference type="OrthoDB" id="2992500at2759"/>
<evidence type="ECO:0008006" key="3">
    <source>
        <dbReference type="Google" id="ProtNLM"/>
    </source>
</evidence>
<evidence type="ECO:0000313" key="2">
    <source>
        <dbReference type="Proteomes" id="UP000284706"/>
    </source>
</evidence>
<dbReference type="AlphaFoldDB" id="A0A409VVD0"/>
<reference evidence="1 2" key="1">
    <citation type="journal article" date="2018" name="Evol. Lett.">
        <title>Horizontal gene cluster transfer increased hallucinogenic mushroom diversity.</title>
        <authorList>
            <person name="Reynolds H.T."/>
            <person name="Vijayakumar V."/>
            <person name="Gluck-Thaler E."/>
            <person name="Korotkin H.B."/>
            <person name="Matheny P.B."/>
            <person name="Slot J.C."/>
        </authorList>
    </citation>
    <scope>NUCLEOTIDE SEQUENCE [LARGE SCALE GENOMIC DNA]</scope>
    <source>
        <strain evidence="1 2">SRW20</strain>
    </source>
</reference>
<comment type="caution">
    <text evidence="1">The sequence shown here is derived from an EMBL/GenBank/DDBJ whole genome shotgun (WGS) entry which is preliminary data.</text>
</comment>
<protein>
    <recommendedName>
        <fullName evidence="3">F-box domain-containing protein</fullName>
    </recommendedName>
</protein>
<organism evidence="1 2">
    <name type="scientific">Gymnopilus dilepis</name>
    <dbReference type="NCBI Taxonomy" id="231916"/>
    <lineage>
        <taxon>Eukaryota</taxon>
        <taxon>Fungi</taxon>
        <taxon>Dikarya</taxon>
        <taxon>Basidiomycota</taxon>
        <taxon>Agaricomycotina</taxon>
        <taxon>Agaricomycetes</taxon>
        <taxon>Agaricomycetidae</taxon>
        <taxon>Agaricales</taxon>
        <taxon>Agaricineae</taxon>
        <taxon>Hymenogastraceae</taxon>
        <taxon>Gymnopilus</taxon>
    </lineage>
</organism>
<dbReference type="STRING" id="231916.A0A409VVD0"/>
<sequence length="485" mass="55120">MSGREAPPPPSLPLAIIQSIIRLFLISSPLVLPLERTSPHLALLLVSKDARKFVLQTPSFWDTIIFSPGVVKDPNHQLSVLDRVVILAGSNPLSFIFRLSLHLPNVSNISASDLVYGAGALSILEKIIMPHLHRIRYLDCVLSLDNYSRIHEYMNLFFIRSLKSIDVTYINRCNSRNTHFGVRAQFTFQNLGHIHKISCRVSNGIGLRYMPSSLFRSMTKIDMGNTIILPSLFLQVMLISRSCLVDGFFYVVFDLWPIDPLPMLAYPITMRSLKKLRLRFFNSTNGYPEFLFLLHLPILEDFYLEWADRRVPYSWDLVLYSKWLSTVSTSLKRLILADLPFQPVVETSIHHKSSRLSITYDQIEVMLRAIPNVKAITFPRSIHIPLPILTDLASGELLPHLDFLELSTDRNPSMVFFAIQVRNTRAMELSHISPIKRLSLTLPSMTTDEAAAVLERGMQLGLGSGLVIQHVRPCDACREYCYFGG</sequence>
<dbReference type="InParanoid" id="A0A409VVD0"/>
<gene>
    <name evidence="1" type="ORF">CVT26_014465</name>
</gene>
<accession>A0A409VVD0</accession>